<gene>
    <name evidence="1" type="ORF">D3C57_122795</name>
</gene>
<dbReference type="RefSeq" id="WP_148717814.1">
    <property type="nucleotide sequence ID" value="NC_022785.1"/>
</dbReference>
<comment type="caution">
    <text evidence="1">The sequence shown here is derived from an EMBL/GenBank/DDBJ whole genome shotgun (WGS) entry which is preliminary data.</text>
</comment>
<reference evidence="1 2" key="1">
    <citation type="journal article" date="2018" name="J. Biol. Chem.">
        <title>Discovery of the actinoplanic acid pathway in Streptomyces rapamycinicus reveals a genetically conserved synergism with rapamycin.</title>
        <authorList>
            <person name="Mrak P."/>
            <person name="Krastel P."/>
            <person name="Pivk Lukancic P."/>
            <person name="Tao J."/>
            <person name="Pistorius D."/>
            <person name="Moore C.M."/>
        </authorList>
    </citation>
    <scope>NUCLEOTIDE SEQUENCE [LARGE SCALE GENOMIC DNA]</scope>
    <source>
        <strain evidence="1 2">NRRL 5491</strain>
    </source>
</reference>
<dbReference type="Proteomes" id="UP000281594">
    <property type="component" value="Unassembled WGS sequence"/>
</dbReference>
<accession>A0A3L8RQL4</accession>
<sequence>MAHPLVQLGPNALRDDKDEVRVIGERLNQEGGYPLMVTVLHRAEAGPGAHLAAVGKPGQPCIR</sequence>
<organism evidence="1 2">
    <name type="scientific">Streptomyces rapamycinicus (strain ATCC 29253 / DSM 41530 / NRRL 5491 / AYB-994)</name>
    <name type="common">Streptomyces hygroscopicus (strain ATCC 29253)</name>
    <dbReference type="NCBI Taxonomy" id="1343740"/>
    <lineage>
        <taxon>Bacteria</taxon>
        <taxon>Bacillati</taxon>
        <taxon>Actinomycetota</taxon>
        <taxon>Actinomycetes</taxon>
        <taxon>Kitasatosporales</taxon>
        <taxon>Streptomycetaceae</taxon>
        <taxon>Streptomyces</taxon>
        <taxon>Streptomyces violaceusniger group</taxon>
    </lineage>
</organism>
<proteinExistence type="predicted"/>
<evidence type="ECO:0000313" key="1">
    <source>
        <dbReference type="EMBL" id="RLV81262.1"/>
    </source>
</evidence>
<dbReference type="EMBL" id="QYCY01000001">
    <property type="protein sequence ID" value="RLV81262.1"/>
    <property type="molecule type" value="Genomic_DNA"/>
</dbReference>
<name>A0A3L8RQL4_STRRN</name>
<dbReference type="AlphaFoldDB" id="A0A3L8RQL4"/>
<evidence type="ECO:0000313" key="2">
    <source>
        <dbReference type="Proteomes" id="UP000281594"/>
    </source>
</evidence>
<protein>
    <submittedName>
        <fullName evidence="1">Uncharacterized protein</fullName>
    </submittedName>
</protein>